<sequence length="596" mass="67627">MLTSRDRRSALTDFLASNNISATQIRDSHERRLADARRATEEENEAANDEDYQPESRPATEPESQPESPEDRTRKRKRQQAIDKIKKSKEFARRKARRAGEPDDDDDALANEMMVEKQRPNPGQLANCETCGKRFTVTAYSKTGPKGGLLCADCSKNQNGEKKKSPAKKKPNAGLGRRQNQSNFLDGKTTRGAQSLLEMCINKVADKIDDVEEFGDLPPMLLHRLSQILSRNRAITPRTLDLFLRPLHRELNIYDCARLNTDDFHKILATMPDLTRLNLRFVTPMKDRVFQYMVDRDMKIQDLHLDGPNLVTDDCWRAFFMRLGPRLQSLKLWNLDTAFDDETMHVMSTSCPGLRRLKLKHIAKIGDRALEAISNLGALEHLSLHLMKQTAPESLLQVIAKVGPNLRSLSLEGFERADDRLLQSIHDNCRNLQKLRLTDNNVFTDKGLRALFQGWTNPALKYVDLHGLRDMDMTNPDGPPEPIGLASDGFKALMAHSGSRLQHLNIESCRHVPWSVYEEVFAESKVYPALKYLDISFTGPVDDFLTQCIFRCCPSLARIVVFGCFRIKHIQVPRDIAVIGRVTANLTAESIAEKNE</sequence>
<dbReference type="SUPFAM" id="SSF52047">
    <property type="entry name" value="RNI-like"/>
    <property type="match status" value="1"/>
</dbReference>
<feature type="region of interest" description="Disordered" evidence="1">
    <location>
        <begin position="156"/>
        <end position="187"/>
    </location>
</feature>
<feature type="region of interest" description="Disordered" evidence="1">
    <location>
        <begin position="25"/>
        <end position="107"/>
    </location>
</feature>
<reference evidence="3" key="1">
    <citation type="submission" date="2022-11" db="EMBL/GenBank/DDBJ databases">
        <authorList>
            <person name="Petersen C."/>
        </authorList>
    </citation>
    <scope>NUCLEOTIDE SEQUENCE</scope>
    <source>
        <strain evidence="3">IBT 21917</strain>
    </source>
</reference>
<gene>
    <name evidence="3" type="ORF">N7492_009348</name>
</gene>
<dbReference type="Gene3D" id="3.80.10.10">
    <property type="entry name" value="Ribonuclease Inhibitor"/>
    <property type="match status" value="2"/>
</dbReference>
<dbReference type="FunFam" id="3.80.10.10:FF:000601">
    <property type="entry name" value="DNA repair protein Rad7, protein"/>
    <property type="match status" value="1"/>
</dbReference>
<evidence type="ECO:0000313" key="4">
    <source>
        <dbReference type="Proteomes" id="UP001146351"/>
    </source>
</evidence>
<dbReference type="EMBL" id="JAPQKO010000006">
    <property type="protein sequence ID" value="KAJ5156545.1"/>
    <property type="molecule type" value="Genomic_DNA"/>
</dbReference>
<dbReference type="Proteomes" id="UP001146351">
    <property type="component" value="Unassembled WGS sequence"/>
</dbReference>
<dbReference type="GO" id="GO:0031146">
    <property type="term" value="P:SCF-dependent proteasomal ubiquitin-dependent protein catabolic process"/>
    <property type="evidence" value="ECO:0007669"/>
    <property type="project" value="TreeGrafter"/>
</dbReference>
<dbReference type="InterPro" id="IPR056451">
    <property type="entry name" value="Znf_Tbcl_Rhp7"/>
</dbReference>
<feature type="compositionally biased region" description="Acidic residues" evidence="1">
    <location>
        <begin position="42"/>
        <end position="53"/>
    </location>
</feature>
<evidence type="ECO:0000259" key="2">
    <source>
        <dbReference type="Pfam" id="PF23550"/>
    </source>
</evidence>
<dbReference type="PANTHER" id="PTHR13318:SF234">
    <property type="entry name" value="RNI-LIKE PROTEIN"/>
    <property type="match status" value="1"/>
</dbReference>
<proteinExistence type="predicted"/>
<feature type="compositionally biased region" description="Basic and acidic residues" evidence="1">
    <location>
        <begin position="80"/>
        <end position="101"/>
    </location>
</feature>
<dbReference type="GO" id="GO:0019005">
    <property type="term" value="C:SCF ubiquitin ligase complex"/>
    <property type="evidence" value="ECO:0007669"/>
    <property type="project" value="TreeGrafter"/>
</dbReference>
<name>A0A9W9HUG8_9EURO</name>
<evidence type="ECO:0000256" key="1">
    <source>
        <dbReference type="SAM" id="MobiDB-lite"/>
    </source>
</evidence>
<dbReference type="InterPro" id="IPR001611">
    <property type="entry name" value="Leu-rich_rpt"/>
</dbReference>
<feature type="compositionally biased region" description="Basic and acidic residues" evidence="1">
    <location>
        <begin position="26"/>
        <end position="41"/>
    </location>
</feature>
<dbReference type="SMART" id="SM00367">
    <property type="entry name" value="LRR_CC"/>
    <property type="match status" value="4"/>
</dbReference>
<dbReference type="InterPro" id="IPR006553">
    <property type="entry name" value="Leu-rich_rpt_Cys-con_subtyp"/>
</dbReference>
<dbReference type="InterPro" id="IPR032675">
    <property type="entry name" value="LRR_dom_sf"/>
</dbReference>
<accession>A0A9W9HUG8</accession>
<organism evidence="3 4">
    <name type="scientific">Penicillium capsulatum</name>
    <dbReference type="NCBI Taxonomy" id="69766"/>
    <lineage>
        <taxon>Eukaryota</taxon>
        <taxon>Fungi</taxon>
        <taxon>Dikarya</taxon>
        <taxon>Ascomycota</taxon>
        <taxon>Pezizomycotina</taxon>
        <taxon>Eurotiomycetes</taxon>
        <taxon>Eurotiomycetidae</taxon>
        <taxon>Eurotiales</taxon>
        <taxon>Aspergillaceae</taxon>
        <taxon>Penicillium</taxon>
    </lineage>
</organism>
<protein>
    <recommendedName>
        <fullName evidence="2">DNA repair protein rhp7 treble clef domain-containing protein</fullName>
    </recommendedName>
</protein>
<feature type="domain" description="DNA repair protein rhp7 treble clef" evidence="2">
    <location>
        <begin position="122"/>
        <end position="159"/>
    </location>
</feature>
<dbReference type="OrthoDB" id="1924287at2759"/>
<dbReference type="Pfam" id="PF23550">
    <property type="entry name" value="zf_Tbcl_Rhp7"/>
    <property type="match status" value="1"/>
</dbReference>
<dbReference type="PANTHER" id="PTHR13318">
    <property type="entry name" value="PARTNER OF PAIRED, ISOFORM B-RELATED"/>
    <property type="match status" value="1"/>
</dbReference>
<reference evidence="3" key="2">
    <citation type="journal article" date="2023" name="IMA Fungus">
        <title>Comparative genomic study of the Penicillium genus elucidates a diverse pangenome and 15 lateral gene transfer events.</title>
        <authorList>
            <person name="Petersen C."/>
            <person name="Sorensen T."/>
            <person name="Nielsen M.R."/>
            <person name="Sondergaard T.E."/>
            <person name="Sorensen J.L."/>
            <person name="Fitzpatrick D.A."/>
            <person name="Frisvad J.C."/>
            <person name="Nielsen K.L."/>
        </authorList>
    </citation>
    <scope>NUCLEOTIDE SEQUENCE</scope>
    <source>
        <strain evidence="3">IBT 21917</strain>
    </source>
</reference>
<evidence type="ECO:0000313" key="3">
    <source>
        <dbReference type="EMBL" id="KAJ5156545.1"/>
    </source>
</evidence>
<dbReference type="Pfam" id="PF13516">
    <property type="entry name" value="LRR_6"/>
    <property type="match status" value="1"/>
</dbReference>
<comment type="caution">
    <text evidence="3">The sequence shown here is derived from an EMBL/GenBank/DDBJ whole genome shotgun (WGS) entry which is preliminary data.</text>
</comment>
<dbReference type="AlphaFoldDB" id="A0A9W9HUG8"/>
<keyword evidence="4" id="KW-1185">Reference proteome</keyword>